<organism evidence="1">
    <name type="scientific">Tanacetum cinerariifolium</name>
    <name type="common">Dalmatian daisy</name>
    <name type="synonym">Chrysanthemum cinerariifolium</name>
    <dbReference type="NCBI Taxonomy" id="118510"/>
    <lineage>
        <taxon>Eukaryota</taxon>
        <taxon>Viridiplantae</taxon>
        <taxon>Streptophyta</taxon>
        <taxon>Embryophyta</taxon>
        <taxon>Tracheophyta</taxon>
        <taxon>Spermatophyta</taxon>
        <taxon>Magnoliopsida</taxon>
        <taxon>eudicotyledons</taxon>
        <taxon>Gunneridae</taxon>
        <taxon>Pentapetalae</taxon>
        <taxon>asterids</taxon>
        <taxon>campanulids</taxon>
        <taxon>Asterales</taxon>
        <taxon>Asteraceae</taxon>
        <taxon>Asteroideae</taxon>
        <taxon>Anthemideae</taxon>
        <taxon>Anthemidinae</taxon>
        <taxon>Tanacetum</taxon>
    </lineage>
</organism>
<reference evidence="1" key="1">
    <citation type="journal article" date="2019" name="Sci. Rep.">
        <title>Draft genome of Tanacetum cinerariifolium, the natural source of mosquito coil.</title>
        <authorList>
            <person name="Yamashiro T."/>
            <person name="Shiraishi A."/>
            <person name="Satake H."/>
            <person name="Nakayama K."/>
        </authorList>
    </citation>
    <scope>NUCLEOTIDE SEQUENCE</scope>
</reference>
<comment type="caution">
    <text evidence="1">The sequence shown here is derived from an EMBL/GenBank/DDBJ whole genome shotgun (WGS) entry which is preliminary data.</text>
</comment>
<sequence>MIQRLVLMYSEHSSRNSLIRKRYEELLIKEREAQTIKENEKWLEEREIQQQESLVTEVTIVKANLSIDGTILDASLDTDGTTLDASLVIKGIALDASLVDKQSIIDSSTSSKQQDECNILRNESSNSWNDAYADIGPSYDSDTLYTYVVNENNSNITSDIPNMDPDRDKEEHNYVDDEQQRALFSSLINNLKCDVEKCNKGLGFENKNDVENPSLLSKAKGLARCLYNIDEMRNDLISDHKIISEEELKCEAEKCLKVKHIKSQLSYHGFVYGESQFEEPPKVHLKRRNVNLKTHLKQTQNLKKHLEQA</sequence>
<protein>
    <submittedName>
        <fullName evidence="1">Uncharacterized protein</fullName>
    </submittedName>
</protein>
<name>A0A6L2MM40_TANCI</name>
<dbReference type="EMBL" id="BKCJ010007003">
    <property type="protein sequence ID" value="GEU75048.1"/>
    <property type="molecule type" value="Genomic_DNA"/>
</dbReference>
<accession>A0A6L2MM40</accession>
<proteinExistence type="predicted"/>
<gene>
    <name evidence="1" type="ORF">Tci_047026</name>
</gene>
<evidence type="ECO:0000313" key="1">
    <source>
        <dbReference type="EMBL" id="GEU75048.1"/>
    </source>
</evidence>
<dbReference type="AlphaFoldDB" id="A0A6L2MM40"/>